<reference evidence="2" key="1">
    <citation type="journal article" date="2017" name="Nat. Microbiol.">
        <title>Global analysis of biosynthetic gene clusters reveals vast potential of secondary metabolite production in Penicillium species.</title>
        <authorList>
            <person name="Nielsen J.C."/>
            <person name="Grijseels S."/>
            <person name="Prigent S."/>
            <person name="Ji B."/>
            <person name="Dainat J."/>
            <person name="Nielsen K.F."/>
            <person name="Frisvad J.C."/>
            <person name="Workman M."/>
            <person name="Nielsen J."/>
        </authorList>
    </citation>
    <scope>NUCLEOTIDE SEQUENCE [LARGE SCALE GENOMIC DNA]</scope>
    <source>
        <strain evidence="2">IBT 14082</strain>
    </source>
</reference>
<gene>
    <name evidence="1" type="ORF">PENFLA_c040G09042</name>
</gene>
<dbReference type="EMBL" id="MLQL01000040">
    <property type="protein sequence ID" value="OQE14146.1"/>
    <property type="molecule type" value="Genomic_DNA"/>
</dbReference>
<dbReference type="AlphaFoldDB" id="A0A1V6SJN5"/>
<evidence type="ECO:0000313" key="1">
    <source>
        <dbReference type="EMBL" id="OQE14146.1"/>
    </source>
</evidence>
<sequence>MPSELHETAIGAFNYVFDSCRGLVDGKFPPDSSGGIMFAHPSHIATHIVTSRSADQVAPQILKERLSLLEKGPYTTQNSAPSRHFVDQLGVWNAFEADRDKHHDAPLSFEILALPRSKDLNDLYNQQRGGHGVTAAPTTTSPELPLGKSVLASKTATPSGAPKVRCLFQVILLLSFTDLGNLGPPGPDAFAASKNFILLECKPDELAAGERVRENAQRLIDSVVAKNICSRIRIQSDQTTHCRLDETNHPTTNYGTKYDAGSMDVPDCKHSDCHGTIR</sequence>
<accession>A0A1V6SJN5</accession>
<dbReference type="Proteomes" id="UP000191342">
    <property type="component" value="Unassembled WGS sequence"/>
</dbReference>
<comment type="caution">
    <text evidence="1">The sequence shown here is derived from an EMBL/GenBank/DDBJ whole genome shotgun (WGS) entry which is preliminary data.</text>
</comment>
<organism evidence="1 2">
    <name type="scientific">Penicillium flavigenum</name>
    <dbReference type="NCBI Taxonomy" id="254877"/>
    <lineage>
        <taxon>Eukaryota</taxon>
        <taxon>Fungi</taxon>
        <taxon>Dikarya</taxon>
        <taxon>Ascomycota</taxon>
        <taxon>Pezizomycotina</taxon>
        <taxon>Eurotiomycetes</taxon>
        <taxon>Eurotiomycetidae</taxon>
        <taxon>Eurotiales</taxon>
        <taxon>Aspergillaceae</taxon>
        <taxon>Penicillium</taxon>
    </lineage>
</organism>
<dbReference type="STRING" id="254877.A0A1V6SJN5"/>
<proteinExistence type="predicted"/>
<protein>
    <submittedName>
        <fullName evidence="1">Uncharacterized protein</fullName>
    </submittedName>
</protein>
<dbReference type="OrthoDB" id="4322381at2759"/>
<name>A0A1V6SJN5_9EURO</name>
<evidence type="ECO:0000313" key="2">
    <source>
        <dbReference type="Proteomes" id="UP000191342"/>
    </source>
</evidence>
<keyword evidence="2" id="KW-1185">Reference proteome</keyword>